<keyword evidence="14" id="KW-0464">Manganese</keyword>
<feature type="binding site" evidence="14">
    <location>
        <position position="310"/>
    </location>
    <ligand>
        <name>NAD(+)</name>
        <dbReference type="ChEBI" id="CHEBI:57540"/>
    </ligand>
</feature>
<dbReference type="InterPro" id="IPR033136">
    <property type="entry name" value="DNA_ligase_CS"/>
</dbReference>
<feature type="binding site" evidence="14">
    <location>
        <position position="334"/>
    </location>
    <ligand>
        <name>NAD(+)</name>
        <dbReference type="ChEBI" id="CHEBI:57540"/>
    </ligand>
</feature>
<dbReference type="EC" id="6.5.1.2" evidence="2 14"/>
<comment type="function">
    <text evidence="1 14">DNA ligase that catalyzes the formation of phosphodiester linkages between 5'-phosphoryl and 3'-hydroxyl groups in double-stranded DNA using NAD as a coenzyme and as the energy source for the reaction. It is essential for DNA replication and repair of damaged DNA.</text>
</comment>
<name>A9DG77_9GAMM</name>
<dbReference type="Pfam" id="PF01653">
    <property type="entry name" value="DNA_ligase_aden"/>
    <property type="match status" value="1"/>
</dbReference>
<reference evidence="17 18" key="1">
    <citation type="submission" date="2007-10" db="EMBL/GenBank/DDBJ databases">
        <authorList>
            <person name="Yayanos A."/>
            <person name="Ferriera S."/>
            <person name="Johnson J."/>
            <person name="Kravitz S."/>
            <person name="Halpern A."/>
            <person name="Remington K."/>
            <person name="Beeson K."/>
            <person name="Tran B."/>
            <person name="Rogers Y.-H."/>
            <person name="Friedman R."/>
            <person name="Venter J.C."/>
        </authorList>
    </citation>
    <scope>NUCLEOTIDE SEQUENCE [LARGE SCALE GENOMIC DNA]</scope>
    <source>
        <strain evidence="17 18">KT99</strain>
    </source>
</reference>
<keyword evidence="4 14" id="KW-0436">Ligase</keyword>
<dbReference type="AlphaFoldDB" id="A9DG77"/>
<dbReference type="PANTHER" id="PTHR23389">
    <property type="entry name" value="CHROMOSOME TRANSMISSION FIDELITY FACTOR 18"/>
    <property type="match status" value="1"/>
</dbReference>
<comment type="similarity">
    <text evidence="13 14">Belongs to the NAD-dependent DNA ligase family. LigA subfamily.</text>
</comment>
<dbReference type="Pfam" id="PF03120">
    <property type="entry name" value="OB_DNA_ligase"/>
    <property type="match status" value="1"/>
</dbReference>
<evidence type="ECO:0000256" key="7">
    <source>
        <dbReference type="ARBA" id="ARBA00022763"/>
    </source>
</evidence>
<dbReference type="NCBIfam" id="TIGR00575">
    <property type="entry name" value="dnlj"/>
    <property type="match status" value="1"/>
</dbReference>
<dbReference type="SUPFAM" id="SSF52113">
    <property type="entry name" value="BRCT domain"/>
    <property type="match status" value="1"/>
</dbReference>
<evidence type="ECO:0000256" key="2">
    <source>
        <dbReference type="ARBA" id="ARBA00012722"/>
    </source>
</evidence>
<dbReference type="CDD" id="cd00114">
    <property type="entry name" value="LIGANc"/>
    <property type="match status" value="1"/>
</dbReference>
<evidence type="ECO:0000259" key="16">
    <source>
        <dbReference type="PROSITE" id="PS50172"/>
    </source>
</evidence>
<dbReference type="FunFam" id="2.40.50.140:FF:000012">
    <property type="entry name" value="DNA ligase"/>
    <property type="match status" value="1"/>
</dbReference>
<dbReference type="GO" id="GO:0003911">
    <property type="term" value="F:DNA ligase (NAD+) activity"/>
    <property type="evidence" value="ECO:0007669"/>
    <property type="project" value="UniProtKB-UniRule"/>
</dbReference>
<evidence type="ECO:0000256" key="1">
    <source>
        <dbReference type="ARBA" id="ARBA00004067"/>
    </source>
</evidence>
<feature type="binding site" evidence="14">
    <location>
        <position position="154"/>
    </location>
    <ligand>
        <name>NAD(+)</name>
        <dbReference type="ChEBI" id="CHEBI:57540"/>
    </ligand>
</feature>
<dbReference type="PROSITE" id="PS01055">
    <property type="entry name" value="DNA_LIGASE_N1"/>
    <property type="match status" value="1"/>
</dbReference>
<evidence type="ECO:0000256" key="15">
    <source>
        <dbReference type="RuleBase" id="RU000618"/>
    </source>
</evidence>
<dbReference type="InterPro" id="IPR001357">
    <property type="entry name" value="BRCT_dom"/>
</dbReference>
<dbReference type="STRING" id="314608.KT99_14650"/>
<dbReference type="GO" id="GO:0003677">
    <property type="term" value="F:DNA binding"/>
    <property type="evidence" value="ECO:0007669"/>
    <property type="project" value="InterPro"/>
</dbReference>
<dbReference type="InterPro" id="IPR012340">
    <property type="entry name" value="NA-bd_OB-fold"/>
</dbReference>
<sequence length="690" mass="75695">MAKNNKGISQEIEHLISEINEHDHRYHVLDDPIITDSEYDRLKIKLKKLENRFPALNLILDLNAVSEGVHTSIRFDSPSRRVGGKALSKFDQITHLKPMLSLDNVFNDEEFEAFHARLTNRLGTTLRFCCEPKLDGLAVSILYRDGVLERAATRGDGEIGEDITENVRTIRSIPLKLRGDNFPPLLEVRGEVIMPKQAFDSLNERARAKGEKEFVNPRNAAAGSLRQLDSKITASRSLGFYAYALGVVEPETWGLADHHYGQLLQLKSWGFPVSAEVKQCDSVSEVIAYYTDIMTRRSALAYEIDGVVIKVDNIAQQLKLGFVAKAPRWATAFKFPAQEEMTLLEGVDFQVGRTGAVTPVARLKPIFVGGVTVSNATLHNADEIARLGVKIKDTVIVRRAGDVIPQIVAIVAEKRPDDACEIEFPQTCPVCDSLVERIEGEVVARCTGGLFCEAQRKEAIKHFASRKALDIDGMGDKVVEQLIDKELVESPADLFKLSASAITMLDRMGLKSATNLVAAIEVAKKTTFPRFLYALGIREVGEATAANLANYFKSLDKLKAANAEEFIKVDDVGTIVAQHLTHFFAQSHNVEVVDSLIEAGVNWPVIEEVAEESLSLKGQTWVLTGTLTQLNRNDAKAQLQALGAKVAASVSKNTDCLVAGEAAGSKLTKAQDLGIKILDEDGLLAVLAGE</sequence>
<dbReference type="InterPro" id="IPR018239">
    <property type="entry name" value="DNA_ligase_AS"/>
</dbReference>
<keyword evidence="18" id="KW-1185">Reference proteome</keyword>
<dbReference type="EMBL" id="ABIC01000042">
    <property type="protein sequence ID" value="EDP99377.1"/>
    <property type="molecule type" value="Genomic_DNA"/>
</dbReference>
<dbReference type="NCBIfam" id="NF005932">
    <property type="entry name" value="PRK07956.1"/>
    <property type="match status" value="1"/>
</dbReference>
<evidence type="ECO:0000256" key="13">
    <source>
        <dbReference type="ARBA" id="ARBA00060881"/>
    </source>
</evidence>
<dbReference type="Gene3D" id="6.20.10.30">
    <property type="match status" value="1"/>
</dbReference>
<comment type="catalytic activity">
    <reaction evidence="12 14 15">
        <text>NAD(+) + (deoxyribonucleotide)n-3'-hydroxyl + 5'-phospho-(deoxyribonucleotide)m = (deoxyribonucleotide)n+m + AMP + beta-nicotinamide D-nucleotide.</text>
        <dbReference type="EC" id="6.5.1.2"/>
    </reaction>
</comment>
<dbReference type="Pfam" id="PF00533">
    <property type="entry name" value="BRCT"/>
    <property type="match status" value="1"/>
</dbReference>
<comment type="caution">
    <text evidence="17">The sequence shown here is derived from an EMBL/GenBank/DDBJ whole genome shotgun (WGS) entry which is preliminary data.</text>
</comment>
<feature type="binding site" evidence="14">
    <location>
        <begin position="36"/>
        <end position="40"/>
    </location>
    <ligand>
        <name>NAD(+)</name>
        <dbReference type="ChEBI" id="CHEBI:57540"/>
    </ligand>
</feature>
<dbReference type="SMART" id="SM00292">
    <property type="entry name" value="BRCT"/>
    <property type="match status" value="1"/>
</dbReference>
<dbReference type="Pfam" id="PF12826">
    <property type="entry name" value="HHH_2"/>
    <property type="match status" value="1"/>
</dbReference>
<keyword evidence="10 14" id="KW-0520">NAD</keyword>
<keyword evidence="9 14" id="KW-0460">Magnesium</keyword>
<keyword evidence="7 14" id="KW-0227">DNA damage</keyword>
<proteinExistence type="inferred from homology"/>
<evidence type="ECO:0000256" key="4">
    <source>
        <dbReference type="ARBA" id="ARBA00022598"/>
    </source>
</evidence>
<dbReference type="RefSeq" id="WP_005502073.1">
    <property type="nucleotide sequence ID" value="NZ_ABIC01000042.1"/>
</dbReference>
<comment type="caution">
    <text evidence="14">Lacks conserved residue(s) required for the propagation of feature annotation.</text>
</comment>
<dbReference type="PROSITE" id="PS50172">
    <property type="entry name" value="BRCT"/>
    <property type="match status" value="1"/>
</dbReference>
<dbReference type="InterPro" id="IPR003583">
    <property type="entry name" value="Hlx-hairpin-Hlx_DNA-bd_motif"/>
</dbReference>
<feature type="binding site" evidence="14">
    <location>
        <position position="428"/>
    </location>
    <ligand>
        <name>Zn(2+)</name>
        <dbReference type="ChEBI" id="CHEBI:29105"/>
    </ligand>
</feature>
<dbReference type="FunFam" id="1.10.150.20:FF:000006">
    <property type="entry name" value="DNA ligase"/>
    <property type="match status" value="1"/>
</dbReference>
<feature type="binding site" evidence="14">
    <location>
        <position position="131"/>
    </location>
    <ligand>
        <name>NAD(+)</name>
        <dbReference type="ChEBI" id="CHEBI:57540"/>
    </ligand>
</feature>
<gene>
    <name evidence="14" type="primary">ligA</name>
    <name evidence="17" type="ORF">KT99_14650</name>
</gene>
<feature type="binding site" evidence="14">
    <location>
        <position position="431"/>
    </location>
    <ligand>
        <name>Zn(2+)</name>
        <dbReference type="ChEBI" id="CHEBI:29105"/>
    </ligand>
</feature>
<dbReference type="Gene3D" id="1.10.150.20">
    <property type="entry name" value="5' to 3' exonuclease, C-terminal subdomain"/>
    <property type="match status" value="2"/>
</dbReference>
<accession>A9DG77</accession>
<dbReference type="Proteomes" id="UP000005839">
    <property type="component" value="Unassembled WGS sequence"/>
</dbReference>
<evidence type="ECO:0000256" key="11">
    <source>
        <dbReference type="ARBA" id="ARBA00023204"/>
    </source>
</evidence>
<dbReference type="Pfam" id="PF14520">
    <property type="entry name" value="HHH_5"/>
    <property type="match status" value="1"/>
</dbReference>
<evidence type="ECO:0000313" key="18">
    <source>
        <dbReference type="Proteomes" id="UP000005839"/>
    </source>
</evidence>
<dbReference type="InterPro" id="IPR013839">
    <property type="entry name" value="DNAligase_adenylation"/>
</dbReference>
<keyword evidence="5 14" id="KW-0235">DNA replication</keyword>
<dbReference type="FunFam" id="1.10.150.20:FF:000007">
    <property type="entry name" value="DNA ligase"/>
    <property type="match status" value="1"/>
</dbReference>
<feature type="active site" description="N6-AMP-lysine intermediate" evidence="14">
    <location>
        <position position="133"/>
    </location>
</feature>
<evidence type="ECO:0000256" key="8">
    <source>
        <dbReference type="ARBA" id="ARBA00022833"/>
    </source>
</evidence>
<dbReference type="InterPro" id="IPR004150">
    <property type="entry name" value="NAD_DNA_ligase_OB"/>
</dbReference>
<evidence type="ECO:0000256" key="6">
    <source>
        <dbReference type="ARBA" id="ARBA00022723"/>
    </source>
</evidence>
<dbReference type="Gene3D" id="2.40.50.140">
    <property type="entry name" value="Nucleic acid-binding proteins"/>
    <property type="match status" value="1"/>
</dbReference>
<dbReference type="InterPro" id="IPR001679">
    <property type="entry name" value="DNA_ligase"/>
</dbReference>
<protein>
    <recommendedName>
        <fullName evidence="3 14">DNA ligase</fullName>
        <ecNumber evidence="2 14">6.5.1.2</ecNumber>
    </recommendedName>
    <alternativeName>
        <fullName evidence="14">Polydeoxyribonucleotide synthase [NAD(+)]</fullName>
    </alternativeName>
</protein>
<keyword evidence="11 14" id="KW-0234">DNA repair</keyword>
<dbReference type="SMART" id="SM00532">
    <property type="entry name" value="LIGANc"/>
    <property type="match status" value="1"/>
</dbReference>
<dbReference type="InterPro" id="IPR004149">
    <property type="entry name" value="Znf_DNAligase_C4"/>
</dbReference>
<dbReference type="SMART" id="SM00278">
    <property type="entry name" value="HhH1"/>
    <property type="match status" value="4"/>
</dbReference>
<dbReference type="Gene3D" id="3.40.50.10190">
    <property type="entry name" value="BRCT domain"/>
    <property type="match status" value="1"/>
</dbReference>
<evidence type="ECO:0000256" key="3">
    <source>
        <dbReference type="ARBA" id="ARBA00013308"/>
    </source>
</evidence>
<feature type="domain" description="BRCT" evidence="16">
    <location>
        <begin position="611"/>
        <end position="690"/>
    </location>
</feature>
<dbReference type="InterPro" id="IPR010994">
    <property type="entry name" value="RuvA_2-like"/>
</dbReference>
<feature type="binding site" evidence="14">
    <location>
        <position position="452"/>
    </location>
    <ligand>
        <name>Zn(2+)</name>
        <dbReference type="ChEBI" id="CHEBI:29105"/>
    </ligand>
</feature>
<dbReference type="GO" id="GO:0046872">
    <property type="term" value="F:metal ion binding"/>
    <property type="evidence" value="ECO:0007669"/>
    <property type="project" value="UniProtKB-KW"/>
</dbReference>
<feature type="binding site" evidence="14">
    <location>
        <begin position="101"/>
        <end position="102"/>
    </location>
    <ligand>
        <name>NAD(+)</name>
        <dbReference type="ChEBI" id="CHEBI:57540"/>
    </ligand>
</feature>
<dbReference type="InterPro" id="IPR041663">
    <property type="entry name" value="DisA/LigA_HHH"/>
</dbReference>
<dbReference type="FunFam" id="3.30.470.30:FF:000001">
    <property type="entry name" value="DNA ligase"/>
    <property type="match status" value="1"/>
</dbReference>
<feature type="binding site" evidence="14">
    <location>
        <position position="191"/>
    </location>
    <ligand>
        <name>NAD(+)</name>
        <dbReference type="ChEBI" id="CHEBI:57540"/>
    </ligand>
</feature>
<keyword evidence="8 14" id="KW-0862">Zinc</keyword>
<dbReference type="SUPFAM" id="SSF56091">
    <property type="entry name" value="DNA ligase/mRNA capping enzyme, catalytic domain"/>
    <property type="match status" value="1"/>
</dbReference>
<evidence type="ECO:0000256" key="9">
    <source>
        <dbReference type="ARBA" id="ARBA00022842"/>
    </source>
</evidence>
<dbReference type="PANTHER" id="PTHR23389:SF9">
    <property type="entry name" value="DNA LIGASE"/>
    <property type="match status" value="1"/>
</dbReference>
<keyword evidence="6 14" id="KW-0479">Metal-binding</keyword>
<evidence type="ECO:0000313" key="17">
    <source>
        <dbReference type="EMBL" id="EDP99377.1"/>
    </source>
</evidence>
<evidence type="ECO:0000256" key="14">
    <source>
        <dbReference type="HAMAP-Rule" id="MF_01588"/>
    </source>
</evidence>
<evidence type="ECO:0000256" key="5">
    <source>
        <dbReference type="ARBA" id="ARBA00022705"/>
    </source>
</evidence>
<evidence type="ECO:0000256" key="10">
    <source>
        <dbReference type="ARBA" id="ARBA00023027"/>
    </source>
</evidence>
<dbReference type="CDD" id="cd17748">
    <property type="entry name" value="BRCT_DNA_ligase_like"/>
    <property type="match status" value="1"/>
</dbReference>
<dbReference type="InterPro" id="IPR036420">
    <property type="entry name" value="BRCT_dom_sf"/>
</dbReference>
<dbReference type="PROSITE" id="PS01056">
    <property type="entry name" value="DNA_LIGASE_N2"/>
    <property type="match status" value="1"/>
</dbReference>
<dbReference type="Pfam" id="PF03119">
    <property type="entry name" value="DNA_ligase_ZBD"/>
    <property type="match status" value="1"/>
</dbReference>
<dbReference type="SUPFAM" id="SSF47781">
    <property type="entry name" value="RuvA domain 2-like"/>
    <property type="match status" value="1"/>
</dbReference>
<dbReference type="PIRSF" id="PIRSF001604">
    <property type="entry name" value="LigA"/>
    <property type="match status" value="1"/>
</dbReference>
<dbReference type="GO" id="GO:0006281">
    <property type="term" value="P:DNA repair"/>
    <property type="evidence" value="ECO:0007669"/>
    <property type="project" value="UniProtKB-KW"/>
</dbReference>
<evidence type="ECO:0000256" key="12">
    <source>
        <dbReference type="ARBA" id="ARBA00034005"/>
    </source>
</evidence>
<organism evidence="17 18">
    <name type="scientific">Shewanella benthica KT99</name>
    <dbReference type="NCBI Taxonomy" id="314608"/>
    <lineage>
        <taxon>Bacteria</taxon>
        <taxon>Pseudomonadati</taxon>
        <taxon>Pseudomonadota</taxon>
        <taxon>Gammaproteobacteria</taxon>
        <taxon>Alteromonadales</taxon>
        <taxon>Shewanellaceae</taxon>
        <taxon>Shewanella</taxon>
    </lineage>
</organism>
<dbReference type="GO" id="GO:0006260">
    <property type="term" value="P:DNA replication"/>
    <property type="evidence" value="ECO:0007669"/>
    <property type="project" value="UniProtKB-KW"/>
</dbReference>
<dbReference type="Gene3D" id="3.30.470.30">
    <property type="entry name" value="DNA ligase/mRNA capping enzyme"/>
    <property type="match status" value="1"/>
</dbReference>
<dbReference type="GO" id="GO:0005829">
    <property type="term" value="C:cytosol"/>
    <property type="evidence" value="ECO:0007669"/>
    <property type="project" value="TreeGrafter"/>
</dbReference>
<dbReference type="SUPFAM" id="SSF50249">
    <property type="entry name" value="Nucleic acid-binding proteins"/>
    <property type="match status" value="1"/>
</dbReference>
<dbReference type="Gene3D" id="1.10.287.610">
    <property type="entry name" value="Helix hairpin bin"/>
    <property type="match status" value="1"/>
</dbReference>
<dbReference type="InterPro" id="IPR013840">
    <property type="entry name" value="DNAligase_N"/>
</dbReference>
<dbReference type="HAMAP" id="MF_01588">
    <property type="entry name" value="DNA_ligase_A"/>
    <property type="match status" value="1"/>
</dbReference>
<comment type="cofactor">
    <cofactor evidence="14">
        <name>Mg(2+)</name>
        <dbReference type="ChEBI" id="CHEBI:18420"/>
    </cofactor>
    <cofactor evidence="14">
        <name>Mn(2+)</name>
        <dbReference type="ChEBI" id="CHEBI:29035"/>
    </cofactor>
</comment>